<dbReference type="PANTHER" id="PTHR40738:SF1">
    <property type="entry name" value="MEMBRANE-ASSOCIATED PROTEIN"/>
    <property type="match status" value="1"/>
</dbReference>
<proteinExistence type="predicted"/>
<accession>S9TEZ5</accession>
<dbReference type="OrthoDB" id="265942at2759"/>
<evidence type="ECO:0000256" key="1">
    <source>
        <dbReference type="SAM" id="SignalP"/>
    </source>
</evidence>
<dbReference type="PANTHER" id="PTHR40738">
    <property type="entry name" value="MEMBRANE-ASSOCIATED PROTEIN"/>
    <property type="match status" value="1"/>
</dbReference>
<comment type="caution">
    <text evidence="2">The sequence shown here is derived from an EMBL/GenBank/DDBJ whole genome shotgun (WGS) entry which is preliminary data.</text>
</comment>
<dbReference type="EMBL" id="ATMH01011024">
    <property type="protein sequence ID" value="EPY16592.1"/>
    <property type="molecule type" value="Genomic_DNA"/>
</dbReference>
<keyword evidence="3" id="KW-1185">Reference proteome</keyword>
<keyword evidence="1" id="KW-0732">Signal</keyword>
<sequence>MSPFTKEALLMRRCKGGLVVLLACLLAAAVADAAVQLTPTLPVLDVPFLAVPGLSAGDTLFASNSSHCSYTVVTCTMGGNAATNYDNNTCVFTVRSTDIGLSAVNARAEDVPLLYWCSSASSSYIDTFVISKITPTPPYAFLGEAETMTFNNATPITSQFGFYSTPCENIISGTEVLAIDSSRTLSVTLKTGSFAVLCGKIPSVSGRTSLISVAGISIASHYTASPTSGLRYTSVTFTGNTYYTYMSLSVSANCVPLAQEATTVTSSSDTVTSLVIAAPRGTYYVCGKNLIASQWGSFIPSDNTFEVREYGIQPHTLYLNLTTAMTMTMDANVSGKTFEAALFSDDACATAVTEWSTAPSWTVALTGTYYACIRQSGDASSMARSAAVRVVQRPSVTFSRSPAVRGLALGVDVSRPLLTGVITVGLSASSDCATLVATGATNLTGSTADLQVPASAAATMYYCVSTPNLSDAAANAASAAPEAELDAGYFYAFGTITTRAYSLGYPPLRTNTALTITLDGSITFSAGSRMRLLPEADGCDGTRPRTTRTTLR</sequence>
<name>S9TEZ5_9TRYP</name>
<evidence type="ECO:0000313" key="2">
    <source>
        <dbReference type="EMBL" id="EPY16592.1"/>
    </source>
</evidence>
<evidence type="ECO:0008006" key="4">
    <source>
        <dbReference type="Google" id="ProtNLM"/>
    </source>
</evidence>
<reference evidence="2 3" key="1">
    <citation type="journal article" date="2013" name="PLoS ONE">
        <title>Predicting the Proteins of Angomonas deanei, Strigomonas culicis and Their Respective Endosymbionts Reveals New Aspects of the Trypanosomatidae Family.</title>
        <authorList>
            <person name="Motta M.C."/>
            <person name="Martins A.C."/>
            <person name="de Souza S.S."/>
            <person name="Catta-Preta C.M."/>
            <person name="Silva R."/>
            <person name="Klein C.C."/>
            <person name="de Almeida L.G."/>
            <person name="de Lima Cunha O."/>
            <person name="Ciapina L.P."/>
            <person name="Brocchi M."/>
            <person name="Colabardini A.C."/>
            <person name="de Araujo Lima B."/>
            <person name="Machado C.R."/>
            <person name="de Almeida Soares C.M."/>
            <person name="Probst C.M."/>
            <person name="de Menezes C.B."/>
            <person name="Thompson C.E."/>
            <person name="Bartholomeu D.C."/>
            <person name="Gradia D.F."/>
            <person name="Pavoni D.P."/>
            <person name="Grisard E.C."/>
            <person name="Fantinatti-Garboggini F."/>
            <person name="Marchini F.K."/>
            <person name="Rodrigues-Luiz G.F."/>
            <person name="Wagner G."/>
            <person name="Goldman G.H."/>
            <person name="Fietto J.L."/>
            <person name="Elias M.C."/>
            <person name="Goldman M.H."/>
            <person name="Sagot M.F."/>
            <person name="Pereira M."/>
            <person name="Stoco P.H."/>
            <person name="de Mendonca-Neto R.P."/>
            <person name="Teixeira S.M."/>
            <person name="Maciel T.E."/>
            <person name="de Oliveira Mendes T.A."/>
            <person name="Urmenyi T.P."/>
            <person name="de Souza W."/>
            <person name="Schenkman S."/>
            <person name="de Vasconcelos A.T."/>
        </authorList>
    </citation>
    <scope>NUCLEOTIDE SEQUENCE [LARGE SCALE GENOMIC DNA]</scope>
</reference>
<evidence type="ECO:0000313" key="3">
    <source>
        <dbReference type="Proteomes" id="UP000015354"/>
    </source>
</evidence>
<organism evidence="2 3">
    <name type="scientific">Strigomonas culicis</name>
    <dbReference type="NCBI Taxonomy" id="28005"/>
    <lineage>
        <taxon>Eukaryota</taxon>
        <taxon>Discoba</taxon>
        <taxon>Euglenozoa</taxon>
        <taxon>Kinetoplastea</taxon>
        <taxon>Metakinetoplastina</taxon>
        <taxon>Trypanosomatida</taxon>
        <taxon>Trypanosomatidae</taxon>
        <taxon>Strigomonadinae</taxon>
        <taxon>Strigomonas</taxon>
    </lineage>
</organism>
<gene>
    <name evidence="2" type="ORF">STCU_11120</name>
</gene>
<dbReference type="AlphaFoldDB" id="S9TEZ5"/>
<feature type="signal peptide" evidence="1">
    <location>
        <begin position="1"/>
        <end position="33"/>
    </location>
</feature>
<dbReference type="Proteomes" id="UP000015354">
    <property type="component" value="Unassembled WGS sequence"/>
</dbReference>
<feature type="chain" id="PRO_5004557270" description="Membrane-associated protein" evidence="1">
    <location>
        <begin position="34"/>
        <end position="552"/>
    </location>
</feature>
<protein>
    <recommendedName>
        <fullName evidence="4">Membrane-associated protein</fullName>
    </recommendedName>
</protein>